<dbReference type="Proteomes" id="UP000726737">
    <property type="component" value="Unassembled WGS sequence"/>
</dbReference>
<comment type="caution">
    <text evidence="2">The sequence shown here is derived from an EMBL/GenBank/DDBJ whole genome shotgun (WGS) entry which is preliminary data.</text>
</comment>
<gene>
    <name evidence="2" type="ORF">BG011_009743</name>
</gene>
<feature type="signal peptide" evidence="1">
    <location>
        <begin position="1"/>
        <end position="21"/>
    </location>
</feature>
<name>A0A9P6PNS9_9FUNG</name>
<proteinExistence type="predicted"/>
<protein>
    <recommendedName>
        <fullName evidence="4">Secreted protein</fullName>
    </recommendedName>
</protein>
<dbReference type="AlphaFoldDB" id="A0A9P6PNS9"/>
<organism evidence="2 3">
    <name type="scientific">Mortierella polycephala</name>
    <dbReference type="NCBI Taxonomy" id="41804"/>
    <lineage>
        <taxon>Eukaryota</taxon>
        <taxon>Fungi</taxon>
        <taxon>Fungi incertae sedis</taxon>
        <taxon>Mucoromycota</taxon>
        <taxon>Mortierellomycotina</taxon>
        <taxon>Mortierellomycetes</taxon>
        <taxon>Mortierellales</taxon>
        <taxon>Mortierellaceae</taxon>
        <taxon>Mortierella</taxon>
    </lineage>
</organism>
<evidence type="ECO:0000256" key="1">
    <source>
        <dbReference type="SAM" id="SignalP"/>
    </source>
</evidence>
<dbReference type="EMBL" id="JAAAJA010000898">
    <property type="protein sequence ID" value="KAG0248916.1"/>
    <property type="molecule type" value="Genomic_DNA"/>
</dbReference>
<feature type="chain" id="PRO_5040162475" description="Secreted protein" evidence="1">
    <location>
        <begin position="22"/>
        <end position="297"/>
    </location>
</feature>
<reference evidence="2" key="1">
    <citation type="journal article" date="2020" name="Fungal Divers.">
        <title>Resolving the Mortierellaceae phylogeny through synthesis of multi-gene phylogenetics and phylogenomics.</title>
        <authorList>
            <person name="Vandepol N."/>
            <person name="Liber J."/>
            <person name="Desiro A."/>
            <person name="Na H."/>
            <person name="Kennedy M."/>
            <person name="Barry K."/>
            <person name="Grigoriev I.V."/>
            <person name="Miller A.N."/>
            <person name="O'Donnell K."/>
            <person name="Stajich J.E."/>
            <person name="Bonito G."/>
        </authorList>
    </citation>
    <scope>NUCLEOTIDE SEQUENCE</scope>
    <source>
        <strain evidence="2">KOD948</strain>
    </source>
</reference>
<keyword evidence="1" id="KW-0732">Signal</keyword>
<evidence type="ECO:0008006" key="4">
    <source>
        <dbReference type="Google" id="ProtNLM"/>
    </source>
</evidence>
<sequence>MTCSIIKIASALLMFACAIQAVPVQKRACAGGACAQNVDSGSVSLGSSTNIVPVTTVTPITRYQPVVQAYAPLVQSECGYAQRGMFGQDLRFGRPGMDMIQGYGSPAGRMANLAPFGGDRRFQKRAKIMKADTPEAQCIPSATQSCEQSLPVSTTDLGSMVTAKPSTTVLPETVYQSTVKSEAADIEAAETQHAALSQSSVNLGSNVAIQPLTKVLPETVYQPSVENKATIVEVAEQENMSLDRSSVSLGSNVHIRPTTTVEPLTIFRPKVKSLPFVISDQGCADVYQTGDRSTMTW</sequence>
<evidence type="ECO:0000313" key="3">
    <source>
        <dbReference type="Proteomes" id="UP000726737"/>
    </source>
</evidence>
<dbReference type="OrthoDB" id="2377126at2759"/>
<evidence type="ECO:0000313" key="2">
    <source>
        <dbReference type="EMBL" id="KAG0248916.1"/>
    </source>
</evidence>
<accession>A0A9P6PNS9</accession>
<keyword evidence="3" id="KW-1185">Reference proteome</keyword>